<evidence type="ECO:0000256" key="3">
    <source>
        <dbReference type="ARBA" id="ARBA00023163"/>
    </source>
</evidence>
<organism evidence="5 6">
    <name type="scientific">Candidatus Staskawiczbacteria bacterium RIFOXYC1_FULL_38_18</name>
    <dbReference type="NCBI Taxonomy" id="1802229"/>
    <lineage>
        <taxon>Bacteria</taxon>
        <taxon>Candidatus Staskawicziibacteriota</taxon>
    </lineage>
</organism>
<dbReference type="InterPro" id="IPR036388">
    <property type="entry name" value="WH-like_DNA-bd_sf"/>
</dbReference>
<keyword evidence="2" id="KW-0238">DNA-binding</keyword>
<dbReference type="InterPro" id="IPR001845">
    <property type="entry name" value="HTH_ArsR_DNA-bd_dom"/>
</dbReference>
<dbReference type="Pfam" id="PF01022">
    <property type="entry name" value="HTH_5"/>
    <property type="match status" value="1"/>
</dbReference>
<dbReference type="SUPFAM" id="SSF46785">
    <property type="entry name" value="Winged helix' DNA-binding domain"/>
    <property type="match status" value="1"/>
</dbReference>
<proteinExistence type="predicted"/>
<dbReference type="GO" id="GO:0003700">
    <property type="term" value="F:DNA-binding transcription factor activity"/>
    <property type="evidence" value="ECO:0007669"/>
    <property type="project" value="InterPro"/>
</dbReference>
<dbReference type="Gene3D" id="1.10.10.10">
    <property type="entry name" value="Winged helix-like DNA-binding domain superfamily/Winged helix DNA-binding domain"/>
    <property type="match status" value="1"/>
</dbReference>
<accession>A0A1G2JC09</accession>
<evidence type="ECO:0000313" key="5">
    <source>
        <dbReference type="EMBL" id="OGZ84624.1"/>
    </source>
</evidence>
<keyword evidence="1" id="KW-0805">Transcription regulation</keyword>
<dbReference type="CDD" id="cd00090">
    <property type="entry name" value="HTH_ARSR"/>
    <property type="match status" value="1"/>
</dbReference>
<protein>
    <recommendedName>
        <fullName evidence="4">HTH arsR-type domain-containing protein</fullName>
    </recommendedName>
</protein>
<dbReference type="InterPro" id="IPR036390">
    <property type="entry name" value="WH_DNA-bd_sf"/>
</dbReference>
<evidence type="ECO:0000256" key="1">
    <source>
        <dbReference type="ARBA" id="ARBA00023015"/>
    </source>
</evidence>
<comment type="caution">
    <text evidence="5">The sequence shown here is derived from an EMBL/GenBank/DDBJ whole genome shotgun (WGS) entry which is preliminary data.</text>
</comment>
<gene>
    <name evidence="5" type="ORF">A2401_01070</name>
</gene>
<name>A0A1G2JC09_9BACT</name>
<reference evidence="5 6" key="1">
    <citation type="journal article" date="2016" name="Nat. Commun.">
        <title>Thousands of microbial genomes shed light on interconnected biogeochemical processes in an aquifer system.</title>
        <authorList>
            <person name="Anantharaman K."/>
            <person name="Brown C.T."/>
            <person name="Hug L.A."/>
            <person name="Sharon I."/>
            <person name="Castelle C.J."/>
            <person name="Probst A.J."/>
            <person name="Thomas B.C."/>
            <person name="Singh A."/>
            <person name="Wilkins M.J."/>
            <person name="Karaoz U."/>
            <person name="Brodie E.L."/>
            <person name="Williams K.H."/>
            <person name="Hubbard S.S."/>
            <person name="Banfield J.F."/>
        </authorList>
    </citation>
    <scope>NUCLEOTIDE SEQUENCE [LARGE SCALE GENOMIC DNA]</scope>
</reference>
<dbReference type="GO" id="GO:0003677">
    <property type="term" value="F:DNA binding"/>
    <property type="evidence" value="ECO:0007669"/>
    <property type="project" value="UniProtKB-KW"/>
</dbReference>
<feature type="domain" description="HTH arsR-type" evidence="4">
    <location>
        <begin position="1"/>
        <end position="89"/>
    </location>
</feature>
<dbReference type="PANTHER" id="PTHR33154">
    <property type="entry name" value="TRANSCRIPTIONAL REGULATOR, ARSR FAMILY"/>
    <property type="match status" value="1"/>
</dbReference>
<keyword evidence="3" id="KW-0804">Transcription</keyword>
<dbReference type="PROSITE" id="PS50987">
    <property type="entry name" value="HTH_ARSR_2"/>
    <property type="match status" value="1"/>
</dbReference>
<dbReference type="PANTHER" id="PTHR33154:SF33">
    <property type="entry name" value="TRANSCRIPTIONAL REPRESSOR SDPR"/>
    <property type="match status" value="1"/>
</dbReference>
<dbReference type="InterPro" id="IPR011991">
    <property type="entry name" value="ArsR-like_HTH"/>
</dbReference>
<dbReference type="PRINTS" id="PR00778">
    <property type="entry name" value="HTHARSR"/>
</dbReference>
<dbReference type="EMBL" id="MHPP01000014">
    <property type="protein sequence ID" value="OGZ84624.1"/>
    <property type="molecule type" value="Genomic_DNA"/>
</dbReference>
<dbReference type="Proteomes" id="UP000177751">
    <property type="component" value="Unassembled WGS sequence"/>
</dbReference>
<dbReference type="AlphaFoldDB" id="A0A1G2JC09"/>
<dbReference type="InterPro" id="IPR051081">
    <property type="entry name" value="HTH_MetalResp_TranReg"/>
</dbReference>
<evidence type="ECO:0000313" key="6">
    <source>
        <dbReference type="Proteomes" id="UP000177751"/>
    </source>
</evidence>
<dbReference type="SMART" id="SM00418">
    <property type="entry name" value="HTH_ARSR"/>
    <property type="match status" value="1"/>
</dbReference>
<evidence type="ECO:0000259" key="4">
    <source>
        <dbReference type="PROSITE" id="PS50987"/>
    </source>
</evidence>
<evidence type="ECO:0000256" key="2">
    <source>
        <dbReference type="ARBA" id="ARBA00023125"/>
    </source>
</evidence>
<dbReference type="STRING" id="1802229.A2401_01070"/>
<sequence>MNKRWVNIFKAMANINRLKIIKMLSGGTNLSVTKIAEELEIAVKSTSKHLIILHNLNFLESNGKKGHVFYGLNKNAPTDIKRAIKLFCQ</sequence>